<name>A0A6J2TRC4_DROLE</name>
<dbReference type="AlphaFoldDB" id="A0A6J2TRC4"/>
<dbReference type="GeneID" id="115626749"/>
<dbReference type="PROSITE" id="PS51029">
    <property type="entry name" value="MADF"/>
    <property type="match status" value="1"/>
</dbReference>
<dbReference type="Proteomes" id="UP000504634">
    <property type="component" value="Unplaced"/>
</dbReference>
<gene>
    <name evidence="3" type="primary">LOC115626749</name>
</gene>
<reference evidence="3" key="1">
    <citation type="submission" date="2025-08" db="UniProtKB">
        <authorList>
            <consortium name="RefSeq"/>
        </authorList>
    </citation>
    <scope>IDENTIFICATION</scope>
    <source>
        <strain evidence="3">11010-0011.00</strain>
        <tissue evidence="3">Whole body</tissue>
    </source>
</reference>
<dbReference type="Pfam" id="PF10545">
    <property type="entry name" value="MADF_DNA_bdg"/>
    <property type="match status" value="1"/>
</dbReference>
<dbReference type="OrthoDB" id="8881252at2759"/>
<organism evidence="2 3">
    <name type="scientific">Drosophila lebanonensis</name>
    <name type="common">Fruit fly</name>
    <name type="synonym">Scaptodrosophila lebanonensis</name>
    <dbReference type="NCBI Taxonomy" id="7225"/>
    <lineage>
        <taxon>Eukaryota</taxon>
        <taxon>Metazoa</taxon>
        <taxon>Ecdysozoa</taxon>
        <taxon>Arthropoda</taxon>
        <taxon>Hexapoda</taxon>
        <taxon>Insecta</taxon>
        <taxon>Pterygota</taxon>
        <taxon>Neoptera</taxon>
        <taxon>Endopterygota</taxon>
        <taxon>Diptera</taxon>
        <taxon>Brachycera</taxon>
        <taxon>Muscomorpha</taxon>
        <taxon>Ephydroidea</taxon>
        <taxon>Drosophilidae</taxon>
        <taxon>Scaptodrosophila</taxon>
    </lineage>
</organism>
<dbReference type="SMART" id="SM00595">
    <property type="entry name" value="MADF"/>
    <property type="match status" value="1"/>
</dbReference>
<evidence type="ECO:0000313" key="3">
    <source>
        <dbReference type="RefSeq" id="XP_030378065.1"/>
    </source>
</evidence>
<evidence type="ECO:0000259" key="1">
    <source>
        <dbReference type="PROSITE" id="PS51029"/>
    </source>
</evidence>
<sequence>MWDREKTIKLIELYENYSVLWDVSSADYTNKHKKQNAYREIAEKLDKSDDEIKTKIHHLRTQFLQEVRRVKQKKSGQGTSDNYTSKWEFFDALKFIKNDDVPSTSKAKKRKRDEIEFKDEDLIIKKASALLDKPADDHQVFGDFVASELRLLKSHQNRLLLRRKIQRAILEVSEIDSEGTFTCSTPNIVDSSTNSPVLGFSDARQDSGTMLPTVLTGKRNMRKKHERMI</sequence>
<dbReference type="RefSeq" id="XP_030378065.1">
    <property type="nucleotide sequence ID" value="XM_030522205.1"/>
</dbReference>
<accession>A0A6J2TRC4</accession>
<protein>
    <submittedName>
        <fullName evidence="3">Uncharacterized protein LOC115626749</fullName>
    </submittedName>
</protein>
<proteinExistence type="predicted"/>
<dbReference type="InterPro" id="IPR006578">
    <property type="entry name" value="MADF-dom"/>
</dbReference>
<feature type="domain" description="MADF" evidence="1">
    <location>
        <begin position="9"/>
        <end position="101"/>
    </location>
</feature>
<evidence type="ECO:0000313" key="2">
    <source>
        <dbReference type="Proteomes" id="UP000504634"/>
    </source>
</evidence>
<dbReference type="PANTHER" id="PTHR21505:SF12">
    <property type="entry name" value="MADF DOMAIN-CONTAINING PROTEIN-RELATED"/>
    <property type="match status" value="1"/>
</dbReference>
<dbReference type="PANTHER" id="PTHR21505">
    <property type="entry name" value="MADF DOMAIN-CONTAINING PROTEIN-RELATED"/>
    <property type="match status" value="1"/>
</dbReference>
<keyword evidence="2" id="KW-1185">Reference proteome</keyword>